<feature type="compositionally biased region" description="Polar residues" evidence="4">
    <location>
        <begin position="448"/>
        <end position="467"/>
    </location>
</feature>
<feature type="region of interest" description="Disordered" evidence="4">
    <location>
        <begin position="344"/>
        <end position="381"/>
    </location>
</feature>
<dbReference type="InterPro" id="IPR051833">
    <property type="entry name" value="TC-DDR_regulator"/>
</dbReference>
<feature type="compositionally biased region" description="Polar residues" evidence="4">
    <location>
        <begin position="878"/>
        <end position="891"/>
    </location>
</feature>
<dbReference type="OrthoDB" id="5918007at2759"/>
<feature type="compositionally biased region" description="Low complexity" evidence="4">
    <location>
        <begin position="858"/>
        <end position="869"/>
    </location>
</feature>
<evidence type="ECO:0000313" key="6">
    <source>
        <dbReference type="Proteomes" id="UP000663852"/>
    </source>
</evidence>
<feature type="region of interest" description="Disordered" evidence="4">
    <location>
        <begin position="601"/>
        <end position="674"/>
    </location>
</feature>
<feature type="compositionally biased region" description="Low complexity" evidence="4">
    <location>
        <begin position="833"/>
        <end position="844"/>
    </location>
</feature>
<feature type="compositionally biased region" description="Low complexity" evidence="4">
    <location>
        <begin position="892"/>
        <end position="902"/>
    </location>
</feature>
<evidence type="ECO:0008006" key="7">
    <source>
        <dbReference type="Google" id="ProtNLM"/>
    </source>
</evidence>
<evidence type="ECO:0000256" key="1">
    <source>
        <dbReference type="ARBA" id="ARBA00004496"/>
    </source>
</evidence>
<feature type="compositionally biased region" description="Polar residues" evidence="4">
    <location>
        <begin position="731"/>
        <end position="741"/>
    </location>
</feature>
<feature type="region of interest" description="Disordered" evidence="4">
    <location>
        <begin position="803"/>
        <end position="917"/>
    </location>
</feature>
<keyword evidence="3" id="KW-0597">Phosphoprotein</keyword>
<feature type="compositionally biased region" description="Polar residues" evidence="4">
    <location>
        <begin position="474"/>
        <end position="488"/>
    </location>
</feature>
<dbReference type="GO" id="GO:0005737">
    <property type="term" value="C:cytoplasm"/>
    <property type="evidence" value="ECO:0007669"/>
    <property type="project" value="UniProtKB-SubCell"/>
</dbReference>
<feature type="compositionally biased region" description="Polar residues" evidence="4">
    <location>
        <begin position="845"/>
        <end position="855"/>
    </location>
</feature>
<organism evidence="5 6">
    <name type="scientific">Adineta ricciae</name>
    <name type="common">Rotifer</name>
    <dbReference type="NCBI Taxonomy" id="249248"/>
    <lineage>
        <taxon>Eukaryota</taxon>
        <taxon>Metazoa</taxon>
        <taxon>Spiralia</taxon>
        <taxon>Gnathifera</taxon>
        <taxon>Rotifera</taxon>
        <taxon>Eurotatoria</taxon>
        <taxon>Bdelloidea</taxon>
        <taxon>Adinetida</taxon>
        <taxon>Adinetidae</taxon>
        <taxon>Adineta</taxon>
    </lineage>
</organism>
<feature type="compositionally biased region" description="Polar residues" evidence="4">
    <location>
        <begin position="903"/>
        <end position="917"/>
    </location>
</feature>
<dbReference type="AlphaFoldDB" id="A0A813ZLD1"/>
<feature type="compositionally biased region" description="Polar residues" evidence="4">
    <location>
        <begin position="344"/>
        <end position="369"/>
    </location>
</feature>
<evidence type="ECO:0000256" key="2">
    <source>
        <dbReference type="ARBA" id="ARBA00022490"/>
    </source>
</evidence>
<protein>
    <recommendedName>
        <fullName evidence="7">UBA domain-containing protein</fullName>
    </recommendedName>
</protein>
<dbReference type="Gene3D" id="1.10.8.10">
    <property type="entry name" value="DNA helicase RuvA subunit, C-terminal domain"/>
    <property type="match status" value="1"/>
</dbReference>
<reference evidence="5" key="1">
    <citation type="submission" date="2021-02" db="EMBL/GenBank/DDBJ databases">
        <authorList>
            <person name="Nowell W R."/>
        </authorList>
    </citation>
    <scope>NUCLEOTIDE SEQUENCE</scope>
</reference>
<comment type="subcellular location">
    <subcellularLocation>
        <location evidence="1">Cytoplasm</location>
    </subcellularLocation>
</comment>
<dbReference type="GO" id="GO:0005634">
    <property type="term" value="C:nucleus"/>
    <property type="evidence" value="ECO:0007669"/>
    <property type="project" value="TreeGrafter"/>
</dbReference>
<feature type="compositionally biased region" description="Low complexity" evidence="4">
    <location>
        <begin position="742"/>
        <end position="756"/>
    </location>
</feature>
<feature type="compositionally biased region" description="Low complexity" evidence="4">
    <location>
        <begin position="436"/>
        <end position="447"/>
    </location>
</feature>
<feature type="region of interest" description="Disordered" evidence="4">
    <location>
        <begin position="262"/>
        <end position="305"/>
    </location>
</feature>
<sequence>MSVAAATGAVSTQHHQPTAEQIRLAQLIDDKKHDQPEVQDIVRKVLDVVANSNQEDALVALFDCDYDYERTVALLIEKGHDVASEWRTATNHKTTKKQQQKMASTKNGHAGDVDENGYQRDGASYRGKSRGGRSRFQQQQNGNDSQNTNQQSNDNSVSQYRSRGGSGYRGRYRGSNRGGHRTNDRNNAQQHYEQQSYDPNVDTSLPSDTTQRSTDVPYSNRRGGAADNNRQQRQWDVGNWNGETMVYSRTAKDIEQPLNSEDNHVSNALHSSSGVTNGQSSLKTSSVNNVSDPNTSQKSKTEFDPVEATRQIKNVIGIGQFQQQQHQNNALPQPLMDIKPLMNDQQTGQQQKSNTIPSKSFGQTMNTKVTPPPSQPQRIPHQPVIFSDRFDGGMNKIDIQFGNLTETLEDTPARNPPVSISPSSTSAFYQRSEPITSMSQQNNTSSTFHSSQRPTTLQHSQTEQSAFVSPLPHANSTRSFEQQQQPVMNQHRVLPSQVQHPQQQQQQQQQQQPSSMSMKPVVPTPYAVHPSQHQMNASNVLLQSLLFHHPQQESIPLDAPYDPTTFQLSSFDFNTPYYMAAMSQQPPPQQQTQARYLVHQPSLQPQQQQQQQQQPQQQQQQQQQASNRSQTTTNNNIQTSTMSNSSSSHPSSSTSSTLPTAPKKGPAVPPGIFLSTAPPTQPVYSTAYSAAYGIPPSVGGQQQTGATTYSTPYDNEQLFTNAFIQLTGAQQAQSPSGTYGSVTPPVQHQNQQTHNNNDNKGMNYRGPVNDDLVLLQQYQQFSLQQMNSQQQGQQAGAHSTASLSYFLGHPPNGPSYSPGPPIVYAQPTAAMPQQQQQTSKQQGQHYNQSNSSSGAGVNDDYYSRNSSNNKDARYMYTMPTQAQPVPSHSVGQQSGMNKQQQQRNAGNVYNNQQRSFQ</sequence>
<keyword evidence="2" id="KW-0963">Cytoplasm</keyword>
<feature type="compositionally biased region" description="Polar residues" evidence="4">
    <location>
        <begin position="418"/>
        <end position="435"/>
    </location>
</feature>
<proteinExistence type="predicted"/>
<dbReference type="InterPro" id="IPR009060">
    <property type="entry name" value="UBA-like_sf"/>
</dbReference>
<feature type="compositionally biased region" description="Pro residues" evidence="4">
    <location>
        <begin position="811"/>
        <end position="821"/>
    </location>
</feature>
<feature type="compositionally biased region" description="Low complexity" evidence="4">
    <location>
        <begin position="134"/>
        <end position="163"/>
    </location>
</feature>
<name>A0A813ZLD1_ADIRI</name>
<feature type="region of interest" description="Disordered" evidence="4">
    <location>
        <begin position="408"/>
        <end position="529"/>
    </location>
</feature>
<feature type="compositionally biased region" description="Low complexity" evidence="4">
    <location>
        <begin position="601"/>
        <end position="657"/>
    </location>
</feature>
<feature type="region of interest" description="Disordered" evidence="4">
    <location>
        <begin position="731"/>
        <end position="767"/>
    </location>
</feature>
<evidence type="ECO:0000256" key="3">
    <source>
        <dbReference type="ARBA" id="ARBA00022553"/>
    </source>
</evidence>
<feature type="compositionally biased region" description="Low complexity" evidence="4">
    <location>
        <begin position="495"/>
        <end position="515"/>
    </location>
</feature>
<comment type="caution">
    <text evidence="5">The sequence shown here is derived from an EMBL/GenBank/DDBJ whole genome shotgun (WGS) entry which is preliminary data.</text>
</comment>
<evidence type="ECO:0000256" key="4">
    <source>
        <dbReference type="SAM" id="MobiDB-lite"/>
    </source>
</evidence>
<accession>A0A813ZLD1</accession>
<dbReference type="SUPFAM" id="SSF46934">
    <property type="entry name" value="UBA-like"/>
    <property type="match status" value="1"/>
</dbReference>
<feature type="region of interest" description="Disordered" evidence="4">
    <location>
        <begin position="87"/>
        <end position="237"/>
    </location>
</feature>
<feature type="compositionally biased region" description="Basic residues" evidence="4">
    <location>
        <begin position="170"/>
        <end position="180"/>
    </location>
</feature>
<feature type="compositionally biased region" description="Polar residues" evidence="4">
    <location>
        <begin position="185"/>
        <end position="217"/>
    </location>
</feature>
<gene>
    <name evidence="5" type="ORF">EDS130_LOCUS9790</name>
</gene>
<dbReference type="EMBL" id="CAJNOJ010000033">
    <property type="protein sequence ID" value="CAF0901191.1"/>
    <property type="molecule type" value="Genomic_DNA"/>
</dbReference>
<dbReference type="Proteomes" id="UP000663852">
    <property type="component" value="Unassembled WGS sequence"/>
</dbReference>
<dbReference type="PANTHER" id="PTHR16308">
    <property type="entry name" value="UBIQUITIN ASSOCIATED PROTEIN 2-LIKE/LINGERER"/>
    <property type="match status" value="1"/>
</dbReference>
<feature type="compositionally biased region" description="Polar residues" evidence="4">
    <location>
        <begin position="262"/>
        <end position="298"/>
    </location>
</feature>
<dbReference type="PANTHER" id="PTHR16308:SF13">
    <property type="entry name" value="PROTEIN LINGERER"/>
    <property type="match status" value="1"/>
</dbReference>
<evidence type="ECO:0000313" key="5">
    <source>
        <dbReference type="EMBL" id="CAF0901191.1"/>
    </source>
</evidence>